<evidence type="ECO:0000259" key="1">
    <source>
        <dbReference type="PROSITE" id="PS51462"/>
    </source>
</evidence>
<dbReference type="AlphaFoldDB" id="A0AAE0KF16"/>
<dbReference type="CDD" id="cd02883">
    <property type="entry name" value="NUDIX_Hydrolase"/>
    <property type="match status" value="1"/>
</dbReference>
<dbReference type="InterPro" id="IPR000086">
    <property type="entry name" value="NUDIX_hydrolase_dom"/>
</dbReference>
<dbReference type="SUPFAM" id="SSF55811">
    <property type="entry name" value="Nudix"/>
    <property type="match status" value="1"/>
</dbReference>
<dbReference type="Gene3D" id="3.90.79.10">
    <property type="entry name" value="Nucleoside Triphosphate Pyrophosphohydrolase"/>
    <property type="match status" value="1"/>
</dbReference>
<name>A0AAE0KF16_9PEZI</name>
<evidence type="ECO:0000313" key="2">
    <source>
        <dbReference type="EMBL" id="KAK3374791.1"/>
    </source>
</evidence>
<dbReference type="EMBL" id="JAULSW010000007">
    <property type="protein sequence ID" value="KAK3374791.1"/>
    <property type="molecule type" value="Genomic_DNA"/>
</dbReference>
<dbReference type="Pfam" id="PF00293">
    <property type="entry name" value="NUDIX"/>
    <property type="match status" value="1"/>
</dbReference>
<sequence>MAADLPRPAPEGGFNFTWDPSVAHLNMSMKDYLATNTTVEGTATGALVFSKSKLSSTTEDDSEEKDRILLVQRAPADSMPLAWEVPGGGCDWGDETLLYSLARELWEESRLVLKHVVRQVGEPYVFFTRRGRRIAKLNFEADVERPAGDGHVLPEVTLDPNEHVRFLWATEDECRRHKVVVPGGDDNGEGEVVEIQFTTKGQLESILDGFQLRREVTNSKAAI</sequence>
<reference evidence="2" key="2">
    <citation type="submission" date="2023-06" db="EMBL/GenBank/DDBJ databases">
        <authorList>
            <consortium name="Lawrence Berkeley National Laboratory"/>
            <person name="Haridas S."/>
            <person name="Hensen N."/>
            <person name="Bonometti L."/>
            <person name="Westerberg I."/>
            <person name="Brannstrom I.O."/>
            <person name="Guillou S."/>
            <person name="Cros-Aarteil S."/>
            <person name="Calhoun S."/>
            <person name="Kuo A."/>
            <person name="Mondo S."/>
            <person name="Pangilinan J."/>
            <person name="Riley R."/>
            <person name="LaButti K."/>
            <person name="Andreopoulos B."/>
            <person name="Lipzen A."/>
            <person name="Chen C."/>
            <person name="Yanf M."/>
            <person name="Daum C."/>
            <person name="Ng V."/>
            <person name="Clum A."/>
            <person name="Steindorff A."/>
            <person name="Ohm R."/>
            <person name="Martin F."/>
            <person name="Silar P."/>
            <person name="Natvig D."/>
            <person name="Lalanne C."/>
            <person name="Gautier V."/>
            <person name="Ament-velasquez S.L."/>
            <person name="Kruys A."/>
            <person name="Hutchinson M.I."/>
            <person name="Powell A.J."/>
            <person name="Barry K."/>
            <person name="Miller A.N."/>
            <person name="Grigoriev I.V."/>
            <person name="Debuchy R."/>
            <person name="Gladieux P."/>
            <person name="Thoren M.H."/>
            <person name="Johannesson H."/>
        </authorList>
    </citation>
    <scope>NUCLEOTIDE SEQUENCE</scope>
    <source>
        <strain evidence="2">CBS 232.78</strain>
    </source>
</reference>
<feature type="domain" description="Nudix hydrolase" evidence="1">
    <location>
        <begin position="39"/>
        <end position="198"/>
    </location>
</feature>
<dbReference type="PROSITE" id="PS51462">
    <property type="entry name" value="NUDIX"/>
    <property type="match status" value="1"/>
</dbReference>
<protein>
    <submittedName>
        <fullName evidence="2">NUDIX hydrolase domain-like protein</fullName>
    </submittedName>
</protein>
<accession>A0AAE0KF16</accession>
<dbReference type="PANTHER" id="PTHR43736">
    <property type="entry name" value="ADP-RIBOSE PYROPHOSPHATASE"/>
    <property type="match status" value="1"/>
</dbReference>
<gene>
    <name evidence="2" type="ORF">B0H63DRAFT_496169</name>
</gene>
<organism evidence="2 3">
    <name type="scientific">Podospora didyma</name>
    <dbReference type="NCBI Taxonomy" id="330526"/>
    <lineage>
        <taxon>Eukaryota</taxon>
        <taxon>Fungi</taxon>
        <taxon>Dikarya</taxon>
        <taxon>Ascomycota</taxon>
        <taxon>Pezizomycotina</taxon>
        <taxon>Sordariomycetes</taxon>
        <taxon>Sordariomycetidae</taxon>
        <taxon>Sordariales</taxon>
        <taxon>Podosporaceae</taxon>
        <taxon>Podospora</taxon>
    </lineage>
</organism>
<evidence type="ECO:0000313" key="3">
    <source>
        <dbReference type="Proteomes" id="UP001285441"/>
    </source>
</evidence>
<keyword evidence="2" id="KW-0378">Hydrolase</keyword>
<reference evidence="2" key="1">
    <citation type="journal article" date="2023" name="Mol. Phylogenet. Evol.">
        <title>Genome-scale phylogeny and comparative genomics of the fungal order Sordariales.</title>
        <authorList>
            <person name="Hensen N."/>
            <person name="Bonometti L."/>
            <person name="Westerberg I."/>
            <person name="Brannstrom I.O."/>
            <person name="Guillou S."/>
            <person name="Cros-Aarteil S."/>
            <person name="Calhoun S."/>
            <person name="Haridas S."/>
            <person name="Kuo A."/>
            <person name="Mondo S."/>
            <person name="Pangilinan J."/>
            <person name="Riley R."/>
            <person name="LaButti K."/>
            <person name="Andreopoulos B."/>
            <person name="Lipzen A."/>
            <person name="Chen C."/>
            <person name="Yan M."/>
            <person name="Daum C."/>
            <person name="Ng V."/>
            <person name="Clum A."/>
            <person name="Steindorff A."/>
            <person name="Ohm R.A."/>
            <person name="Martin F."/>
            <person name="Silar P."/>
            <person name="Natvig D.O."/>
            <person name="Lalanne C."/>
            <person name="Gautier V."/>
            <person name="Ament-Velasquez S.L."/>
            <person name="Kruys A."/>
            <person name="Hutchinson M.I."/>
            <person name="Powell A.J."/>
            <person name="Barry K."/>
            <person name="Miller A.N."/>
            <person name="Grigoriev I.V."/>
            <person name="Debuchy R."/>
            <person name="Gladieux P."/>
            <person name="Hiltunen Thoren M."/>
            <person name="Johannesson H."/>
        </authorList>
    </citation>
    <scope>NUCLEOTIDE SEQUENCE</scope>
    <source>
        <strain evidence="2">CBS 232.78</strain>
    </source>
</reference>
<dbReference type="Proteomes" id="UP001285441">
    <property type="component" value="Unassembled WGS sequence"/>
</dbReference>
<comment type="caution">
    <text evidence="2">The sequence shown here is derived from an EMBL/GenBank/DDBJ whole genome shotgun (WGS) entry which is preliminary data.</text>
</comment>
<dbReference type="PANTHER" id="PTHR43736:SF1">
    <property type="entry name" value="DIHYDRONEOPTERIN TRIPHOSPHATE DIPHOSPHATASE"/>
    <property type="match status" value="1"/>
</dbReference>
<proteinExistence type="predicted"/>
<dbReference type="InterPro" id="IPR015797">
    <property type="entry name" value="NUDIX_hydrolase-like_dom_sf"/>
</dbReference>
<dbReference type="GO" id="GO:0016787">
    <property type="term" value="F:hydrolase activity"/>
    <property type="evidence" value="ECO:0007669"/>
    <property type="project" value="UniProtKB-KW"/>
</dbReference>
<keyword evidence="3" id="KW-1185">Reference proteome</keyword>